<keyword evidence="1" id="KW-0812">Transmembrane</keyword>
<accession>A0A0P8DY17</accession>
<evidence type="ECO:0000313" key="3">
    <source>
        <dbReference type="EMBL" id="KPQ42632.1"/>
    </source>
</evidence>
<proteinExistence type="predicted"/>
<dbReference type="AlphaFoldDB" id="A0A0P8DY17"/>
<feature type="domain" description="DUF7343" evidence="2">
    <location>
        <begin position="193"/>
        <end position="249"/>
    </location>
</feature>
<reference evidence="3 4" key="1">
    <citation type="submission" date="2015-09" db="EMBL/GenBank/DDBJ databases">
        <title>A metagenomics-based metabolic model of nitrate-dependent anaerobic oxidation of methane by Methanoperedens-like archaea.</title>
        <authorList>
            <person name="Arshad A."/>
            <person name="Speth D.R."/>
            <person name="De Graaf R.M."/>
            <person name="Op Den Camp H.J."/>
            <person name="Jetten M.S."/>
            <person name="Welte C.U."/>
        </authorList>
    </citation>
    <scope>NUCLEOTIDE SEQUENCE [LARGE SCALE GENOMIC DNA]</scope>
</reference>
<keyword evidence="1" id="KW-0472">Membrane</keyword>
<dbReference type="EMBL" id="LKCM01000218">
    <property type="protein sequence ID" value="KPQ42632.1"/>
    <property type="molecule type" value="Genomic_DNA"/>
</dbReference>
<dbReference type="SUPFAM" id="SSF49464">
    <property type="entry name" value="Carboxypeptidase regulatory domain-like"/>
    <property type="match status" value="1"/>
</dbReference>
<comment type="caution">
    <text evidence="3">The sequence shown here is derived from an EMBL/GenBank/DDBJ whole genome shotgun (WGS) entry which is preliminary data.</text>
</comment>
<dbReference type="SUPFAM" id="SSF46785">
    <property type="entry name" value="Winged helix' DNA-binding domain"/>
    <property type="match status" value="1"/>
</dbReference>
<dbReference type="Proteomes" id="UP000050360">
    <property type="component" value="Unassembled WGS sequence"/>
</dbReference>
<keyword evidence="1" id="KW-1133">Transmembrane helix</keyword>
<protein>
    <recommendedName>
        <fullName evidence="2">DUF7343 domain-containing protein</fullName>
    </recommendedName>
</protein>
<dbReference type="Pfam" id="PF24034">
    <property type="entry name" value="DUF7343"/>
    <property type="match status" value="1"/>
</dbReference>
<sequence length="254" mass="28983">MKRRIILLIILITILISGAQAAKVYGSIYEWSELDKPLKNAIVEIEENSTRMQYKVSGDGTYSFDISPGSYDIKAKYYYNNILELSGEEKLRINNPDDSKNLDLILFPPIDSDYEYLGNISLTGELDTKQADYTNYIITFLTVLVALIIISVIIFIWKKKKKPAVPIIDEPVPLPPEKLEKKEESSRIELPDDLKELYDIILKKGGRITQKDLRKEVIYGEAKVSLMIADLEDRGLIKKIKKGRSNIIIAENIK</sequence>
<evidence type="ECO:0000313" key="4">
    <source>
        <dbReference type="Proteomes" id="UP000050360"/>
    </source>
</evidence>
<organism evidence="3 4">
    <name type="scientific">Candidatus Methanoperedens nitratireducens</name>
    <dbReference type="NCBI Taxonomy" id="1392998"/>
    <lineage>
        <taxon>Archaea</taxon>
        <taxon>Methanobacteriati</taxon>
        <taxon>Methanobacteriota</taxon>
        <taxon>Stenosarchaea group</taxon>
        <taxon>Methanomicrobia</taxon>
        <taxon>Methanosarcinales</taxon>
        <taxon>ANME-2 cluster</taxon>
        <taxon>Candidatus Methanoperedentaceae</taxon>
        <taxon>Candidatus Methanoperedens</taxon>
    </lineage>
</organism>
<name>A0A0P8DY17_9EURY</name>
<gene>
    <name evidence="3" type="ORF">MPEBLZ_02843</name>
</gene>
<dbReference type="Gene3D" id="2.60.40.1120">
    <property type="entry name" value="Carboxypeptidase-like, regulatory domain"/>
    <property type="match status" value="1"/>
</dbReference>
<feature type="transmembrane region" description="Helical" evidence="1">
    <location>
        <begin position="136"/>
        <end position="157"/>
    </location>
</feature>
<evidence type="ECO:0000256" key="1">
    <source>
        <dbReference type="SAM" id="Phobius"/>
    </source>
</evidence>
<evidence type="ECO:0000259" key="2">
    <source>
        <dbReference type="Pfam" id="PF24034"/>
    </source>
</evidence>
<dbReference type="InterPro" id="IPR055767">
    <property type="entry name" value="DUF7343"/>
</dbReference>
<dbReference type="InterPro" id="IPR008969">
    <property type="entry name" value="CarboxyPept-like_regulatory"/>
</dbReference>
<dbReference type="InterPro" id="IPR036390">
    <property type="entry name" value="WH_DNA-bd_sf"/>
</dbReference>